<evidence type="ECO:0000313" key="3">
    <source>
        <dbReference type="EMBL" id="KAK5913191.1"/>
    </source>
</evidence>
<keyword evidence="4" id="KW-1185">Reference proteome</keyword>
<feature type="region of interest" description="Disordered" evidence="1">
    <location>
        <begin position="53"/>
        <end position="111"/>
    </location>
</feature>
<name>A0AAN8HEY2_9TELE</name>
<evidence type="ECO:0000313" key="4">
    <source>
        <dbReference type="Proteomes" id="UP001335648"/>
    </source>
</evidence>
<feature type="compositionally biased region" description="Polar residues" evidence="1">
    <location>
        <begin position="82"/>
        <end position="97"/>
    </location>
</feature>
<comment type="caution">
    <text evidence="3">The sequence shown here is derived from an EMBL/GenBank/DDBJ whole genome shotgun (WGS) entry which is preliminary data.</text>
</comment>
<feature type="signal peptide" evidence="2">
    <location>
        <begin position="1"/>
        <end position="24"/>
    </location>
</feature>
<keyword evidence="2" id="KW-0732">Signal</keyword>
<reference evidence="3 4" key="1">
    <citation type="journal article" date="2023" name="Mol. Biol. Evol.">
        <title>Genomics of Secondarily Temperate Adaptation in the Only Non-Antarctic Icefish.</title>
        <authorList>
            <person name="Rivera-Colon A.G."/>
            <person name="Rayamajhi N."/>
            <person name="Minhas B.F."/>
            <person name="Madrigal G."/>
            <person name="Bilyk K.T."/>
            <person name="Yoon V."/>
            <person name="Hune M."/>
            <person name="Gregory S."/>
            <person name="Cheng C.H.C."/>
            <person name="Catchen J.M."/>
        </authorList>
    </citation>
    <scope>NUCLEOTIDE SEQUENCE [LARGE SCALE GENOMIC DNA]</scope>
    <source>
        <strain evidence="3">JC2023a</strain>
    </source>
</reference>
<feature type="compositionally biased region" description="Low complexity" evidence="1">
    <location>
        <begin position="70"/>
        <end position="81"/>
    </location>
</feature>
<evidence type="ECO:0000256" key="1">
    <source>
        <dbReference type="SAM" id="MobiDB-lite"/>
    </source>
</evidence>
<evidence type="ECO:0000256" key="2">
    <source>
        <dbReference type="SAM" id="SignalP"/>
    </source>
</evidence>
<gene>
    <name evidence="3" type="ORF">CesoFtcFv8_002996</name>
</gene>
<protein>
    <submittedName>
        <fullName evidence="3">Uncharacterized protein</fullName>
    </submittedName>
</protein>
<dbReference type="Proteomes" id="UP001335648">
    <property type="component" value="Unassembled WGS sequence"/>
</dbReference>
<dbReference type="EMBL" id="JAULUE010002047">
    <property type="protein sequence ID" value="KAK5913191.1"/>
    <property type="molecule type" value="Genomic_DNA"/>
</dbReference>
<organism evidence="3 4">
    <name type="scientific">Champsocephalus esox</name>
    <name type="common">pike icefish</name>
    <dbReference type="NCBI Taxonomy" id="159716"/>
    <lineage>
        <taxon>Eukaryota</taxon>
        <taxon>Metazoa</taxon>
        <taxon>Chordata</taxon>
        <taxon>Craniata</taxon>
        <taxon>Vertebrata</taxon>
        <taxon>Euteleostomi</taxon>
        <taxon>Actinopterygii</taxon>
        <taxon>Neopterygii</taxon>
        <taxon>Teleostei</taxon>
        <taxon>Neoteleostei</taxon>
        <taxon>Acanthomorphata</taxon>
        <taxon>Eupercaria</taxon>
        <taxon>Perciformes</taxon>
        <taxon>Notothenioidei</taxon>
        <taxon>Channichthyidae</taxon>
        <taxon>Champsocephalus</taxon>
    </lineage>
</organism>
<sequence length="111" mass="12350">MWSGNVDVLVGYLVVLWVEQFGQLVEDEPRVVDGASEDVVHQRVQVMGCQNSVCRSKPRPHHQHGSDDWSSSPREMAASSSQKEWQTWGSDSPSTPSRAGMSWVPVARTTL</sequence>
<accession>A0AAN8HEY2</accession>
<proteinExistence type="predicted"/>
<feature type="chain" id="PRO_5043010068" evidence="2">
    <location>
        <begin position="25"/>
        <end position="111"/>
    </location>
</feature>
<dbReference type="AlphaFoldDB" id="A0AAN8HEY2"/>